<dbReference type="InterPro" id="IPR050640">
    <property type="entry name" value="Bact_2-comp_sensor_kinase"/>
</dbReference>
<evidence type="ECO:0000313" key="1">
    <source>
        <dbReference type="EMBL" id="SKC83842.1"/>
    </source>
</evidence>
<keyword evidence="2" id="KW-1185">Reference proteome</keyword>
<dbReference type="STRING" id="688867.SAMN05660236_4566"/>
<dbReference type="PANTHER" id="PTHR34220:SF7">
    <property type="entry name" value="SENSOR HISTIDINE KINASE YPDA"/>
    <property type="match status" value="1"/>
</dbReference>
<protein>
    <recommendedName>
        <fullName evidence="3">Histidine kinase</fullName>
    </recommendedName>
</protein>
<gene>
    <name evidence="1" type="ORF">SAMN05660236_4566</name>
</gene>
<dbReference type="OrthoDB" id="927174at2"/>
<dbReference type="Proteomes" id="UP000190961">
    <property type="component" value="Unassembled WGS sequence"/>
</dbReference>
<dbReference type="EMBL" id="FUZU01000003">
    <property type="protein sequence ID" value="SKC83842.1"/>
    <property type="molecule type" value="Genomic_DNA"/>
</dbReference>
<dbReference type="AlphaFoldDB" id="A0A1T5M6I0"/>
<reference evidence="1 2" key="1">
    <citation type="submission" date="2017-02" db="EMBL/GenBank/DDBJ databases">
        <authorList>
            <person name="Peterson S.W."/>
        </authorList>
    </citation>
    <scope>NUCLEOTIDE SEQUENCE [LARGE SCALE GENOMIC DNA]</scope>
    <source>
        <strain evidence="1 2">DSM 25262</strain>
    </source>
</reference>
<sequence>MHKNHEELQLLQKQGEACLTNVTDFLKTFIANPISKIVRLEEELMFCKAYIEIQQLLFRNALTYEIDLSLDITLEKFVPHFSIYTLLENAIRHNHFTEESPLKIIIVTEGDYLKVINNLHPQKSMESPTGQGLLNLAELYRLLSGDEIHILQSKNYFTVHIKLFNNEAYPFEEAYIY</sequence>
<organism evidence="1 2">
    <name type="scientific">Ohtaekwangia koreensis</name>
    <dbReference type="NCBI Taxonomy" id="688867"/>
    <lineage>
        <taxon>Bacteria</taxon>
        <taxon>Pseudomonadati</taxon>
        <taxon>Bacteroidota</taxon>
        <taxon>Cytophagia</taxon>
        <taxon>Cytophagales</taxon>
        <taxon>Fulvivirgaceae</taxon>
        <taxon>Ohtaekwangia</taxon>
    </lineage>
</organism>
<name>A0A1T5M6I0_9BACT</name>
<evidence type="ECO:0008006" key="3">
    <source>
        <dbReference type="Google" id="ProtNLM"/>
    </source>
</evidence>
<evidence type="ECO:0000313" key="2">
    <source>
        <dbReference type="Proteomes" id="UP000190961"/>
    </source>
</evidence>
<dbReference type="PANTHER" id="PTHR34220">
    <property type="entry name" value="SENSOR HISTIDINE KINASE YPDA"/>
    <property type="match status" value="1"/>
</dbReference>
<dbReference type="RefSeq" id="WP_079689080.1">
    <property type="nucleotide sequence ID" value="NZ_FUZU01000003.1"/>
</dbReference>
<accession>A0A1T5M6I0</accession>
<proteinExistence type="predicted"/>